<dbReference type="Gene3D" id="3.80.10.10">
    <property type="entry name" value="Ribonuclease Inhibitor"/>
    <property type="match status" value="1"/>
</dbReference>
<dbReference type="RefSeq" id="WP_344539292.1">
    <property type="nucleotide sequence ID" value="NZ_BAAATD010000002.1"/>
</dbReference>
<accession>A0ABN3PIC0</accession>
<dbReference type="InterPro" id="IPR047722">
    <property type="entry name" value="STM4015-like"/>
</dbReference>
<protein>
    <recommendedName>
        <fullName evidence="3">Leucine-rich repeat domain-containing protein</fullName>
    </recommendedName>
</protein>
<comment type="caution">
    <text evidence="1">The sequence shown here is derived from an EMBL/GenBank/DDBJ whole genome shotgun (WGS) entry which is preliminary data.</text>
</comment>
<reference evidence="1 2" key="1">
    <citation type="journal article" date="2019" name="Int. J. Syst. Evol. Microbiol.">
        <title>The Global Catalogue of Microorganisms (GCM) 10K type strain sequencing project: providing services to taxonomists for standard genome sequencing and annotation.</title>
        <authorList>
            <consortium name="The Broad Institute Genomics Platform"/>
            <consortium name="The Broad Institute Genome Sequencing Center for Infectious Disease"/>
            <person name="Wu L."/>
            <person name="Ma J."/>
        </authorList>
    </citation>
    <scope>NUCLEOTIDE SEQUENCE [LARGE SCALE GENOMIC DNA]</scope>
    <source>
        <strain evidence="1 2">JCM 6833</strain>
    </source>
</reference>
<dbReference type="InterPro" id="IPR032675">
    <property type="entry name" value="LRR_dom_sf"/>
</dbReference>
<dbReference type="Proteomes" id="UP001501509">
    <property type="component" value="Unassembled WGS sequence"/>
</dbReference>
<evidence type="ECO:0008006" key="3">
    <source>
        <dbReference type="Google" id="ProtNLM"/>
    </source>
</evidence>
<keyword evidence="2" id="KW-1185">Reference proteome</keyword>
<dbReference type="EMBL" id="BAAATD010000002">
    <property type="protein sequence ID" value="GAA2584480.1"/>
    <property type="molecule type" value="Genomic_DNA"/>
</dbReference>
<dbReference type="NCBIfam" id="NF038076">
    <property type="entry name" value="fam_STM4015"/>
    <property type="match status" value="1"/>
</dbReference>
<proteinExistence type="predicted"/>
<sequence>MAFDEHLSEFDGLPVFTFDWDTEGELPDAAEVAWAVRGDWGEPAFPEVFERFVASVDTTKVTSLVIGFWGYEEPAAAKALITHARRFPSLRALFLGDILDEEYHLSWIGHGDITPVLQAFPGLERVEVRGGGAPDQSLELSPFSSETLRVLRFESGGLPASVVQAVGASDLPALEHLDLWLGIRQYGGDATVDDLAPILSGERLPSLRHLGLRNSELQDEIAEAVASAPVVAWLTSLSLSLGTLTDRGVEALLSGQPLTHLATLDVDYAFLSKPMLDRLRSALSDVDVKAADALREAEWSDEWDAGFYVAATE</sequence>
<organism evidence="1 2">
    <name type="scientific">Actinomadura fulvescens</name>
    <dbReference type="NCBI Taxonomy" id="46160"/>
    <lineage>
        <taxon>Bacteria</taxon>
        <taxon>Bacillati</taxon>
        <taxon>Actinomycetota</taxon>
        <taxon>Actinomycetes</taxon>
        <taxon>Streptosporangiales</taxon>
        <taxon>Thermomonosporaceae</taxon>
        <taxon>Actinomadura</taxon>
    </lineage>
</organism>
<evidence type="ECO:0000313" key="2">
    <source>
        <dbReference type="Proteomes" id="UP001501509"/>
    </source>
</evidence>
<gene>
    <name evidence="1" type="ORF">GCM10010411_16490</name>
</gene>
<evidence type="ECO:0000313" key="1">
    <source>
        <dbReference type="EMBL" id="GAA2584480.1"/>
    </source>
</evidence>
<dbReference type="SUPFAM" id="SSF52047">
    <property type="entry name" value="RNI-like"/>
    <property type="match status" value="1"/>
</dbReference>
<name>A0ABN3PIC0_9ACTN</name>